<evidence type="ECO:0000313" key="2">
    <source>
        <dbReference type="Proteomes" id="UP000828251"/>
    </source>
</evidence>
<organism evidence="1 2">
    <name type="scientific">Gossypium stocksii</name>
    <dbReference type="NCBI Taxonomy" id="47602"/>
    <lineage>
        <taxon>Eukaryota</taxon>
        <taxon>Viridiplantae</taxon>
        <taxon>Streptophyta</taxon>
        <taxon>Embryophyta</taxon>
        <taxon>Tracheophyta</taxon>
        <taxon>Spermatophyta</taxon>
        <taxon>Magnoliopsida</taxon>
        <taxon>eudicotyledons</taxon>
        <taxon>Gunneridae</taxon>
        <taxon>Pentapetalae</taxon>
        <taxon>rosids</taxon>
        <taxon>malvids</taxon>
        <taxon>Malvales</taxon>
        <taxon>Malvaceae</taxon>
        <taxon>Malvoideae</taxon>
        <taxon>Gossypium</taxon>
    </lineage>
</organism>
<gene>
    <name evidence="1" type="ORF">J1N35_025780</name>
</gene>
<dbReference type="EMBL" id="JAIQCV010000008">
    <property type="protein sequence ID" value="KAH1073452.1"/>
    <property type="molecule type" value="Genomic_DNA"/>
</dbReference>
<name>A0A9D3V704_9ROSI</name>
<reference evidence="1 2" key="1">
    <citation type="journal article" date="2021" name="Plant Biotechnol. J.">
        <title>Multi-omics assisted identification of the key and species-specific regulatory components of drought-tolerant mechanisms in Gossypium stocksii.</title>
        <authorList>
            <person name="Yu D."/>
            <person name="Ke L."/>
            <person name="Zhang D."/>
            <person name="Wu Y."/>
            <person name="Sun Y."/>
            <person name="Mei J."/>
            <person name="Sun J."/>
            <person name="Sun Y."/>
        </authorList>
    </citation>
    <scope>NUCLEOTIDE SEQUENCE [LARGE SCALE GENOMIC DNA]</scope>
    <source>
        <strain evidence="2">cv. E1</strain>
        <tissue evidence="1">Leaf</tissue>
    </source>
</reference>
<proteinExistence type="predicted"/>
<feature type="non-terminal residue" evidence="1">
    <location>
        <position position="53"/>
    </location>
</feature>
<protein>
    <submittedName>
        <fullName evidence="1">Uncharacterized protein</fullName>
    </submittedName>
</protein>
<sequence length="53" mass="5839">MDSEGKQSLTTLGNVNSEIGTEALFELVKKMVEEVLDAKIKEIRKTLQAGCLE</sequence>
<dbReference type="AlphaFoldDB" id="A0A9D3V704"/>
<dbReference type="Proteomes" id="UP000828251">
    <property type="component" value="Unassembled WGS sequence"/>
</dbReference>
<evidence type="ECO:0000313" key="1">
    <source>
        <dbReference type="EMBL" id="KAH1073452.1"/>
    </source>
</evidence>
<keyword evidence="2" id="KW-1185">Reference proteome</keyword>
<accession>A0A9D3V704</accession>
<comment type="caution">
    <text evidence="1">The sequence shown here is derived from an EMBL/GenBank/DDBJ whole genome shotgun (WGS) entry which is preliminary data.</text>
</comment>